<accession>A0AA38LIP2</accession>
<comment type="caution">
    <text evidence="1">The sequence shown here is derived from an EMBL/GenBank/DDBJ whole genome shotgun (WGS) entry which is preliminary data.</text>
</comment>
<proteinExistence type="predicted"/>
<dbReference type="EMBL" id="JAHRHJ020000002">
    <property type="protein sequence ID" value="KAH9324125.1"/>
    <property type="molecule type" value="Genomic_DNA"/>
</dbReference>
<feature type="non-terminal residue" evidence="1">
    <location>
        <position position="1"/>
    </location>
</feature>
<gene>
    <name evidence="1" type="ORF">KI387_004303</name>
</gene>
<dbReference type="AlphaFoldDB" id="A0AA38LIP2"/>
<reference evidence="1 2" key="1">
    <citation type="journal article" date="2021" name="Nat. Plants">
        <title>The Taxus genome provides insights into paclitaxel biosynthesis.</title>
        <authorList>
            <person name="Xiong X."/>
            <person name="Gou J."/>
            <person name="Liao Q."/>
            <person name="Li Y."/>
            <person name="Zhou Q."/>
            <person name="Bi G."/>
            <person name="Li C."/>
            <person name="Du R."/>
            <person name="Wang X."/>
            <person name="Sun T."/>
            <person name="Guo L."/>
            <person name="Liang H."/>
            <person name="Lu P."/>
            <person name="Wu Y."/>
            <person name="Zhang Z."/>
            <person name="Ro D.K."/>
            <person name="Shang Y."/>
            <person name="Huang S."/>
            <person name="Yan J."/>
        </authorList>
    </citation>
    <scope>NUCLEOTIDE SEQUENCE [LARGE SCALE GENOMIC DNA]</scope>
    <source>
        <strain evidence="1">Ta-2019</strain>
    </source>
</reference>
<evidence type="ECO:0000313" key="1">
    <source>
        <dbReference type="EMBL" id="KAH9324125.1"/>
    </source>
</evidence>
<sequence length="75" mass="8331">KSLSMPLININHNQMSPGTSSIAFVDVRISVSGCNELRRVGGRLVSRGTTITNLNAQGHDWWIDIEQNIEQLVEI</sequence>
<dbReference type="Proteomes" id="UP000824469">
    <property type="component" value="Unassembled WGS sequence"/>
</dbReference>
<evidence type="ECO:0000313" key="2">
    <source>
        <dbReference type="Proteomes" id="UP000824469"/>
    </source>
</evidence>
<name>A0AA38LIP2_TAXCH</name>
<organism evidence="1 2">
    <name type="scientific">Taxus chinensis</name>
    <name type="common">Chinese yew</name>
    <name type="synonym">Taxus wallichiana var. chinensis</name>
    <dbReference type="NCBI Taxonomy" id="29808"/>
    <lineage>
        <taxon>Eukaryota</taxon>
        <taxon>Viridiplantae</taxon>
        <taxon>Streptophyta</taxon>
        <taxon>Embryophyta</taxon>
        <taxon>Tracheophyta</taxon>
        <taxon>Spermatophyta</taxon>
        <taxon>Pinopsida</taxon>
        <taxon>Pinidae</taxon>
        <taxon>Conifers II</taxon>
        <taxon>Cupressales</taxon>
        <taxon>Taxaceae</taxon>
        <taxon>Taxus</taxon>
    </lineage>
</organism>
<protein>
    <submittedName>
        <fullName evidence="1">Uncharacterized protein</fullName>
    </submittedName>
</protein>
<feature type="non-terminal residue" evidence="1">
    <location>
        <position position="75"/>
    </location>
</feature>
<keyword evidence="2" id="KW-1185">Reference proteome</keyword>